<evidence type="ECO:0000313" key="2">
    <source>
        <dbReference type="Proteomes" id="UP001472677"/>
    </source>
</evidence>
<organism evidence="1 2">
    <name type="scientific">Hibiscus sabdariffa</name>
    <name type="common">roselle</name>
    <dbReference type="NCBI Taxonomy" id="183260"/>
    <lineage>
        <taxon>Eukaryota</taxon>
        <taxon>Viridiplantae</taxon>
        <taxon>Streptophyta</taxon>
        <taxon>Embryophyta</taxon>
        <taxon>Tracheophyta</taxon>
        <taxon>Spermatophyta</taxon>
        <taxon>Magnoliopsida</taxon>
        <taxon>eudicotyledons</taxon>
        <taxon>Gunneridae</taxon>
        <taxon>Pentapetalae</taxon>
        <taxon>rosids</taxon>
        <taxon>malvids</taxon>
        <taxon>Malvales</taxon>
        <taxon>Malvaceae</taxon>
        <taxon>Malvoideae</taxon>
        <taxon>Hibiscus</taxon>
    </lineage>
</organism>
<gene>
    <name evidence="1" type="ORF">V6N12_054299</name>
</gene>
<proteinExistence type="predicted"/>
<accession>A0ABR2D008</accession>
<name>A0ABR2D008_9ROSI</name>
<comment type="caution">
    <text evidence="1">The sequence shown here is derived from an EMBL/GenBank/DDBJ whole genome shotgun (WGS) entry which is preliminary data.</text>
</comment>
<sequence>MELAEWPGDTDELSIHTPSLKELILHVGESGDGDSNRVVTINTPDLALFKYVGLIDEGLRLCIMNSMVHATITHRFEEEVTY</sequence>
<evidence type="ECO:0000313" key="1">
    <source>
        <dbReference type="EMBL" id="KAK8527073.1"/>
    </source>
</evidence>
<dbReference type="Proteomes" id="UP001472677">
    <property type="component" value="Unassembled WGS sequence"/>
</dbReference>
<keyword evidence="2" id="KW-1185">Reference proteome</keyword>
<protein>
    <submittedName>
        <fullName evidence="1">Uncharacterized protein</fullName>
    </submittedName>
</protein>
<reference evidence="1 2" key="1">
    <citation type="journal article" date="2024" name="G3 (Bethesda)">
        <title>Genome assembly of Hibiscus sabdariffa L. provides insights into metabolisms of medicinal natural products.</title>
        <authorList>
            <person name="Kim T."/>
        </authorList>
    </citation>
    <scope>NUCLEOTIDE SEQUENCE [LARGE SCALE GENOMIC DNA]</scope>
    <source>
        <strain evidence="1">TK-2024</strain>
        <tissue evidence="1">Old leaves</tissue>
    </source>
</reference>
<dbReference type="EMBL" id="JBBPBM010000038">
    <property type="protein sequence ID" value="KAK8527073.1"/>
    <property type="molecule type" value="Genomic_DNA"/>
</dbReference>